<evidence type="ECO:0000313" key="2">
    <source>
        <dbReference type="EMBL" id="PIO57721.1"/>
    </source>
</evidence>
<evidence type="ECO:0000313" key="3">
    <source>
        <dbReference type="Proteomes" id="UP000230423"/>
    </source>
</evidence>
<dbReference type="EMBL" id="KZ364180">
    <property type="protein sequence ID" value="PIO57721.1"/>
    <property type="molecule type" value="Genomic_DNA"/>
</dbReference>
<name>A0A2G9TIE9_TELCI</name>
<evidence type="ECO:0000256" key="1">
    <source>
        <dbReference type="SAM" id="MobiDB-lite"/>
    </source>
</evidence>
<sequence>MLGDFEEEQTGSSPASQSLSQSMSQSISETSDQPDTITVQVATGP</sequence>
<organism evidence="2 3">
    <name type="scientific">Teladorsagia circumcincta</name>
    <name type="common">Brown stomach worm</name>
    <name type="synonym">Ostertagia circumcincta</name>
    <dbReference type="NCBI Taxonomy" id="45464"/>
    <lineage>
        <taxon>Eukaryota</taxon>
        <taxon>Metazoa</taxon>
        <taxon>Ecdysozoa</taxon>
        <taxon>Nematoda</taxon>
        <taxon>Chromadorea</taxon>
        <taxon>Rhabditida</taxon>
        <taxon>Rhabditina</taxon>
        <taxon>Rhabditomorpha</taxon>
        <taxon>Strongyloidea</taxon>
        <taxon>Trichostrongylidae</taxon>
        <taxon>Teladorsagia</taxon>
    </lineage>
</organism>
<feature type="compositionally biased region" description="Low complexity" evidence="1">
    <location>
        <begin position="12"/>
        <end position="33"/>
    </location>
</feature>
<accession>A0A2G9TIE9</accession>
<gene>
    <name evidence="2" type="ORF">TELCIR_20859</name>
</gene>
<protein>
    <submittedName>
        <fullName evidence="2">Uncharacterized protein</fullName>
    </submittedName>
</protein>
<feature type="region of interest" description="Disordered" evidence="1">
    <location>
        <begin position="1"/>
        <end position="45"/>
    </location>
</feature>
<feature type="compositionally biased region" description="Polar residues" evidence="1">
    <location>
        <begin position="34"/>
        <end position="45"/>
    </location>
</feature>
<keyword evidence="3" id="KW-1185">Reference proteome</keyword>
<proteinExistence type="predicted"/>
<dbReference type="AlphaFoldDB" id="A0A2G9TIE9"/>
<reference evidence="2 3" key="1">
    <citation type="submission" date="2015-09" db="EMBL/GenBank/DDBJ databases">
        <title>Draft genome of the parasitic nematode Teladorsagia circumcincta isolate WARC Sus (inbred).</title>
        <authorList>
            <person name="Mitreva M."/>
        </authorList>
    </citation>
    <scope>NUCLEOTIDE SEQUENCE [LARGE SCALE GENOMIC DNA]</scope>
    <source>
        <strain evidence="2 3">S</strain>
    </source>
</reference>
<dbReference type="Proteomes" id="UP000230423">
    <property type="component" value="Unassembled WGS sequence"/>
</dbReference>